<proteinExistence type="predicted"/>
<sequence>EFEVHAREVRQAPVTPTSPTTTATSPLDGLPVVECQPLQYNATGDFWYATTARGVSLNVEVPNSDCLVFVIQPDRPSIYSWCIGPAKNEGNPIAHNFNRRCTNGQLGRAIRGFAGLGPTVYSPPPLPYGCSHKYNRGTGHPSRNPWGWCNPNEPSTQLPYPDGVTTDPYIILNPTSQPATQPATTPPPATTARATTPPPTEVRTTPRATTAEPTEAETTQEATTPAPTEAVTTQETTTPAPTEAETTQETTTTAPTEAETTQETTTPALTEAETTQEATTPVPTEAETTQEATTPPSTEARTTPRATTPPSTEARTTPRATTPAQLITELDVEIEDTTSQLSTTTKATTAPTDEVTVQSKVHEFSSLEIAGIVGGTGAGSAIVATTTSIACIKIKQKIKPAPTKKSYTPEPAGNTPVPVPAPAPVPKRAASYETTSASMNRENGPHIYSSIDDSATVRTSFQEDADDGEYFEMKSSQPPYMGLQHTDSHSKRPVYQGTTAYGNLAADQQMHKEYGNIPIPYDRRKVYANTSGSQIAESALHGNDTGRQSVNHVQEGDYSYARGATFNSGNVPSSHEGRHVYNSAAQGATASKQPALHDTDRYRAKLVQEGYYSRPRATTSDFGSGMSSHGGRHVYERVPYDTAVSKQPAPHGNDTSRQGVNHVQEGYYARPRDATSYSGNGTSTHGGRHVYERVSYDTTASKQPALHGNDTSRQGVNHVQEGD</sequence>
<feature type="region of interest" description="Disordered" evidence="1">
    <location>
        <begin position="1"/>
        <end position="28"/>
    </location>
</feature>
<feature type="compositionally biased region" description="Low complexity" evidence="1">
    <location>
        <begin position="190"/>
        <end position="324"/>
    </location>
</feature>
<comment type="caution">
    <text evidence="2">The sequence shown here is derived from an EMBL/GenBank/DDBJ whole genome shotgun (WGS) entry which is preliminary data.</text>
</comment>
<evidence type="ECO:0000256" key="1">
    <source>
        <dbReference type="SAM" id="MobiDB-lite"/>
    </source>
</evidence>
<feature type="compositionally biased region" description="Polar residues" evidence="1">
    <location>
        <begin position="432"/>
        <end position="441"/>
    </location>
</feature>
<evidence type="ECO:0000313" key="2">
    <source>
        <dbReference type="EMBL" id="RJY01622.1"/>
    </source>
</evidence>
<gene>
    <name evidence="2" type="ORF">D5R81_19880</name>
</gene>
<dbReference type="AlphaFoldDB" id="A0A3A6TMR7"/>
<feature type="non-terminal residue" evidence="2">
    <location>
        <position position="1"/>
    </location>
</feature>
<feature type="region of interest" description="Disordered" evidence="1">
    <location>
        <begin position="400"/>
        <end position="450"/>
    </location>
</feature>
<dbReference type="RefSeq" id="WP_207805353.1">
    <property type="nucleotide sequence ID" value="NZ_ML064842.1"/>
</dbReference>
<evidence type="ECO:0000313" key="3">
    <source>
        <dbReference type="Proteomes" id="UP000273022"/>
    </source>
</evidence>
<dbReference type="EMBL" id="QYYH01000259">
    <property type="protein sequence ID" value="RJY01622.1"/>
    <property type="molecule type" value="Genomic_DNA"/>
</dbReference>
<feature type="compositionally biased region" description="Basic and acidic residues" evidence="1">
    <location>
        <begin position="1"/>
        <end position="10"/>
    </location>
</feature>
<feature type="region of interest" description="Disordered" evidence="1">
    <location>
        <begin position="698"/>
        <end position="723"/>
    </location>
</feature>
<feature type="compositionally biased region" description="Low complexity" evidence="1">
    <location>
        <begin position="12"/>
        <end position="26"/>
    </location>
</feature>
<reference evidence="2 3" key="1">
    <citation type="submission" date="2018-09" db="EMBL/GenBank/DDBJ databases">
        <title>Phylogeny of the Shewanellaceae, and recommendation for two new genera, Pseudoshewanella and Parashewanella.</title>
        <authorList>
            <person name="Wang G."/>
        </authorList>
    </citation>
    <scope>NUCLEOTIDE SEQUENCE [LARGE SCALE GENOMIC DNA]</scope>
    <source>
        <strain evidence="2 3">KCTC 22492</strain>
    </source>
</reference>
<feature type="non-terminal residue" evidence="2">
    <location>
        <position position="723"/>
    </location>
</feature>
<protein>
    <submittedName>
        <fullName evidence="2">Uncharacterized protein</fullName>
    </submittedName>
</protein>
<organism evidence="2 3">
    <name type="scientific">Parashewanella spongiae</name>
    <dbReference type="NCBI Taxonomy" id="342950"/>
    <lineage>
        <taxon>Bacteria</taxon>
        <taxon>Pseudomonadati</taxon>
        <taxon>Pseudomonadota</taxon>
        <taxon>Gammaproteobacteria</taxon>
        <taxon>Alteromonadales</taxon>
        <taxon>Shewanellaceae</taxon>
        <taxon>Parashewanella</taxon>
    </lineage>
</organism>
<feature type="region of interest" description="Disordered" evidence="1">
    <location>
        <begin position="171"/>
        <end position="324"/>
    </location>
</feature>
<name>A0A3A6TMR7_9GAMM</name>
<feature type="compositionally biased region" description="Low complexity" evidence="1">
    <location>
        <begin position="174"/>
        <end position="183"/>
    </location>
</feature>
<accession>A0A3A6TMR7</accession>
<dbReference type="Proteomes" id="UP000273022">
    <property type="component" value="Unassembled WGS sequence"/>
</dbReference>
<keyword evidence="3" id="KW-1185">Reference proteome</keyword>